<feature type="domain" description="Fibrinogen C-terminal" evidence="3">
    <location>
        <begin position="204"/>
        <end position="428"/>
    </location>
</feature>
<keyword evidence="1" id="KW-1015">Disulfide bond</keyword>
<evidence type="ECO:0000313" key="5">
    <source>
        <dbReference type="WBParaSite" id="Pan_g8818.t1"/>
    </source>
</evidence>
<dbReference type="SUPFAM" id="SSF57424">
    <property type="entry name" value="LDL receptor-like module"/>
    <property type="match status" value="1"/>
</dbReference>
<dbReference type="SUPFAM" id="SSF56496">
    <property type="entry name" value="Fibrinogen C-terminal domain-like"/>
    <property type="match status" value="1"/>
</dbReference>
<dbReference type="PROSITE" id="PS50068">
    <property type="entry name" value="LDLRA_2"/>
    <property type="match status" value="2"/>
</dbReference>
<protein>
    <submittedName>
        <fullName evidence="5">Fibrinogen C-terminal domain-containing protein</fullName>
    </submittedName>
</protein>
<sequence>MKAFASIIFVLWFTSFAILITFSTSKEGVATSDYPNHVGKRCPFNQFDCTPLSVDPECIPFAAVRDCIEDCSNGADENCGVNKTVCDIGIKRSGARCGKCVLVDEVRSHCIDQKWTGLCGEPNVVKCANTKNCIYIEWINDGEDDCGDGSDENLCLDNDKEGCPVSIGVDANSETRGNFNGWKKADDDEHLDVHYGAVSKDRGHSGHDLPCDCGDVLLSNPSASSKPTYTVYDWRCTNSSACPFKVVCDFELLGGGWTLIMRRVHPKTSTFNRTWDEYKRGFGDMSRGGDFWLGNDRLHSMSTSRTCANELIIKLVSATNDEVLIARYDDFYVDDQFNSYRLTLGKLEQNPLMAPVMDGMLFARNNIFTTWDRRNGHCPTRGGGWWSAPDNCADNALTAGFKARDGYPGLRWMDTRIAAVEMMLRPKSYVPPVRSH</sequence>
<dbReference type="InterPro" id="IPR050373">
    <property type="entry name" value="Fibrinogen_C-term_domain"/>
</dbReference>
<reference evidence="4" key="1">
    <citation type="journal article" date="2013" name="Genetics">
        <title>The draft genome and transcriptome of Panagrellus redivivus are shaped by the harsh demands of a free-living lifestyle.</title>
        <authorList>
            <person name="Srinivasan J."/>
            <person name="Dillman A.R."/>
            <person name="Macchietto M.G."/>
            <person name="Heikkinen L."/>
            <person name="Lakso M."/>
            <person name="Fracchia K.M."/>
            <person name="Antoshechkin I."/>
            <person name="Mortazavi A."/>
            <person name="Wong G."/>
            <person name="Sternberg P.W."/>
        </authorList>
    </citation>
    <scope>NUCLEOTIDE SEQUENCE [LARGE SCALE GENOMIC DNA]</scope>
    <source>
        <strain evidence="4">MT8872</strain>
    </source>
</reference>
<dbReference type="PROSITE" id="PS51406">
    <property type="entry name" value="FIBRINOGEN_C_2"/>
    <property type="match status" value="1"/>
</dbReference>
<keyword evidence="4" id="KW-1185">Reference proteome</keyword>
<dbReference type="Proteomes" id="UP000492821">
    <property type="component" value="Unassembled WGS sequence"/>
</dbReference>
<comment type="caution">
    <text evidence="2">Lacks conserved residue(s) required for the propagation of feature annotation.</text>
</comment>
<organism evidence="4 5">
    <name type="scientific">Panagrellus redivivus</name>
    <name type="common">Microworm</name>
    <dbReference type="NCBI Taxonomy" id="6233"/>
    <lineage>
        <taxon>Eukaryota</taxon>
        <taxon>Metazoa</taxon>
        <taxon>Ecdysozoa</taxon>
        <taxon>Nematoda</taxon>
        <taxon>Chromadorea</taxon>
        <taxon>Rhabditida</taxon>
        <taxon>Tylenchina</taxon>
        <taxon>Panagrolaimomorpha</taxon>
        <taxon>Panagrolaimoidea</taxon>
        <taxon>Panagrolaimidae</taxon>
        <taxon>Panagrellus</taxon>
    </lineage>
</organism>
<dbReference type="InterPro" id="IPR002172">
    <property type="entry name" value="LDrepeatLR_classA_rpt"/>
</dbReference>
<evidence type="ECO:0000256" key="1">
    <source>
        <dbReference type="ARBA" id="ARBA00023157"/>
    </source>
</evidence>
<dbReference type="Pfam" id="PF00147">
    <property type="entry name" value="Fibrinogen_C"/>
    <property type="match status" value="1"/>
</dbReference>
<dbReference type="InterPro" id="IPR002181">
    <property type="entry name" value="Fibrinogen_a/b/g_C_dom"/>
</dbReference>
<evidence type="ECO:0000313" key="4">
    <source>
        <dbReference type="Proteomes" id="UP000492821"/>
    </source>
</evidence>
<dbReference type="PRINTS" id="PR00261">
    <property type="entry name" value="LDLRECEPTOR"/>
</dbReference>
<accession>A0A7E4WA72</accession>
<dbReference type="PANTHER" id="PTHR19143">
    <property type="entry name" value="FIBRINOGEN/TENASCIN/ANGIOPOEITIN"/>
    <property type="match status" value="1"/>
</dbReference>
<reference evidence="5" key="2">
    <citation type="submission" date="2020-10" db="UniProtKB">
        <authorList>
            <consortium name="WormBaseParasite"/>
        </authorList>
    </citation>
    <scope>IDENTIFICATION</scope>
</reference>
<dbReference type="InterPro" id="IPR014716">
    <property type="entry name" value="Fibrinogen_a/b/g_C_1"/>
</dbReference>
<dbReference type="GO" id="GO:0005615">
    <property type="term" value="C:extracellular space"/>
    <property type="evidence" value="ECO:0007669"/>
    <property type="project" value="TreeGrafter"/>
</dbReference>
<dbReference type="WBParaSite" id="Pan_g8818.t1">
    <property type="protein sequence ID" value="Pan_g8818.t1"/>
    <property type="gene ID" value="Pan_g8818"/>
</dbReference>
<dbReference type="AlphaFoldDB" id="A0A7E4WA72"/>
<dbReference type="InterPro" id="IPR036056">
    <property type="entry name" value="Fibrinogen-like_C"/>
</dbReference>
<dbReference type="SMART" id="SM00186">
    <property type="entry name" value="FBG"/>
    <property type="match status" value="1"/>
</dbReference>
<dbReference type="Gene3D" id="3.90.215.10">
    <property type="entry name" value="Gamma Fibrinogen, chain A, domain 1"/>
    <property type="match status" value="1"/>
</dbReference>
<evidence type="ECO:0000256" key="2">
    <source>
        <dbReference type="PROSITE-ProRule" id="PRU00124"/>
    </source>
</evidence>
<evidence type="ECO:0000259" key="3">
    <source>
        <dbReference type="PROSITE" id="PS51406"/>
    </source>
</evidence>
<proteinExistence type="predicted"/>
<dbReference type="InterPro" id="IPR036055">
    <property type="entry name" value="LDL_receptor-like_sf"/>
</dbReference>
<dbReference type="SMART" id="SM00192">
    <property type="entry name" value="LDLa"/>
    <property type="match status" value="2"/>
</dbReference>
<dbReference type="Pfam" id="PF00057">
    <property type="entry name" value="Ldl_recept_a"/>
    <property type="match status" value="1"/>
</dbReference>
<name>A0A7E4WA72_PANRE</name>
<dbReference type="Gene3D" id="4.10.400.10">
    <property type="entry name" value="Low-density Lipoprotein Receptor"/>
    <property type="match status" value="1"/>
</dbReference>
<dbReference type="CDD" id="cd00112">
    <property type="entry name" value="LDLa"/>
    <property type="match status" value="1"/>
</dbReference>